<reference evidence="9 10" key="1">
    <citation type="journal article" date="2023" name="Nucleic Acids Res.">
        <title>The hologenome of Daphnia magna reveals possible DNA methylation and microbiome-mediated evolution of the host genome.</title>
        <authorList>
            <person name="Chaturvedi A."/>
            <person name="Li X."/>
            <person name="Dhandapani V."/>
            <person name="Marshall H."/>
            <person name="Kissane S."/>
            <person name="Cuenca-Cambronero M."/>
            <person name="Asole G."/>
            <person name="Calvet F."/>
            <person name="Ruiz-Romero M."/>
            <person name="Marangio P."/>
            <person name="Guigo R."/>
            <person name="Rago D."/>
            <person name="Mirbahai L."/>
            <person name="Eastwood N."/>
            <person name="Colbourne J.K."/>
            <person name="Zhou J."/>
            <person name="Mallon E."/>
            <person name="Orsini L."/>
        </authorList>
    </citation>
    <scope>NUCLEOTIDE SEQUENCE [LARGE SCALE GENOMIC DNA]</scope>
    <source>
        <strain evidence="9">LRV0_1</strain>
    </source>
</reference>
<dbReference type="PANTHER" id="PTHR10514:SF24">
    <property type="entry name" value="ANGIOTENSIN-CONVERTING ENZYME 2"/>
    <property type="match status" value="1"/>
</dbReference>
<keyword evidence="2 8" id="KW-0732">Signal</keyword>
<feature type="disulfide bond" evidence="5">
    <location>
        <begin position="346"/>
        <end position="364"/>
    </location>
</feature>
<dbReference type="PROSITE" id="PS52011">
    <property type="entry name" value="PEPTIDASE_M2"/>
    <property type="match status" value="1"/>
</dbReference>
<keyword evidence="4 6" id="KW-0325">Glycoprotein</keyword>
<keyword evidence="6" id="KW-0121">Carboxypeptidase</keyword>
<gene>
    <name evidence="9" type="ORF">OUZ56_021127</name>
</gene>
<dbReference type="CDD" id="cd06461">
    <property type="entry name" value="M2_ACE"/>
    <property type="match status" value="1"/>
</dbReference>
<evidence type="ECO:0000256" key="1">
    <source>
        <dbReference type="ARBA" id="ARBA00008139"/>
    </source>
</evidence>
<keyword evidence="6" id="KW-0482">Metalloprotease</keyword>
<feature type="signal peptide" evidence="8">
    <location>
        <begin position="1"/>
        <end position="20"/>
    </location>
</feature>
<protein>
    <recommendedName>
        <fullName evidence="6">Angiotensin-converting enzyme</fullName>
        <ecNumber evidence="6">3.4.-.-</ecNumber>
    </recommendedName>
</protein>
<keyword evidence="6" id="KW-0645">Protease</keyword>
<dbReference type="Proteomes" id="UP001234178">
    <property type="component" value="Unassembled WGS sequence"/>
</dbReference>
<comment type="caution">
    <text evidence="9">The sequence shown here is derived from an EMBL/GenBank/DDBJ whole genome shotgun (WGS) entry which is preliminary data.</text>
</comment>
<comment type="caution">
    <text evidence="5">Lacks conserved residue(s) required for the propagation of feature annotation.</text>
</comment>
<dbReference type="Pfam" id="PF01401">
    <property type="entry name" value="Peptidase_M2"/>
    <property type="match status" value="1"/>
</dbReference>
<keyword evidence="6" id="KW-0862">Zinc</keyword>
<keyword evidence="3 5" id="KW-1015">Disulfide bond</keyword>
<evidence type="ECO:0000313" key="9">
    <source>
        <dbReference type="EMBL" id="KAK4012025.1"/>
    </source>
</evidence>
<evidence type="ECO:0000256" key="4">
    <source>
        <dbReference type="ARBA" id="ARBA00023180"/>
    </source>
</evidence>
<evidence type="ECO:0000256" key="6">
    <source>
        <dbReference type="RuleBase" id="RU361144"/>
    </source>
</evidence>
<proteinExistence type="inferred from homology"/>
<feature type="chain" id="PRO_5046222553" description="Angiotensin-converting enzyme" evidence="8">
    <location>
        <begin position="21"/>
        <end position="665"/>
    </location>
</feature>
<evidence type="ECO:0000256" key="5">
    <source>
        <dbReference type="PROSITE-ProRule" id="PRU01355"/>
    </source>
</evidence>
<evidence type="ECO:0000256" key="8">
    <source>
        <dbReference type="SAM" id="SignalP"/>
    </source>
</evidence>
<dbReference type="PRINTS" id="PR00791">
    <property type="entry name" value="PEPDIPTASEA"/>
</dbReference>
<dbReference type="EC" id="3.4.-.-" evidence="6"/>
<sequence length="665" mass="76024">MAATSILLSVALLCCSLTSAISVKFHGGRLNSNEDDAIAFLNEYNTEYGALVNQYVIASWNYETNLTDENANAVAVAGGVAGAYYEEASATASTFDTTNFSEDTKRQLSYLDSVSLEAAESEELYNILSDMANIYGTYQACRSNPMTGVKECMYLEPELTELMAQVGNYEDHLWAWQAWHNGVGRQLRPLYLRYVELKNKEAQLNGYADYGDQWRQKYETTEMETIVQDLYVQVEPLYKQLHAYIRRKLYDTYGPDKIDLRGPLPAHLLGDMWGRFWVNLNSIAIPFPEKPSTDPSPEMIRQNYTVERMFQTGNQFYTSMGLLPVPDTFWNLSMLEKPTDGREVACHATAWDFYDGKDFRIRMCTKVVFEDFQTVHHELGHIQYYMQYAFQPLNFRDGANDGFHEAVGELMAMSFSTTKHLNAIGLLNVPDDPDVDMNFLLFQALNTISTLPFHLTQDTWRWSMFRGDIPLEELNDNYWAEKARVVGVAPPVGRDPALDLDITAIYHVCNDFDMIRYFMRTFYQYQFNEVLCQAAGHTGPLYKCDFYNSTAAGDALAEMLKLGASKPWQDAMEALTGQRDILATPLLNYFEPLRAWLEAENIKNGDYIGWDIPPKQLVNKEFAPHLKEKMQQKLGLSPARESPSPRLRKNRMSSDIRPALHNVRL</sequence>
<comment type="similarity">
    <text evidence="1 5 6">Belongs to the peptidase M2 family.</text>
</comment>
<keyword evidence="10" id="KW-1185">Reference proteome</keyword>
<organism evidence="9 10">
    <name type="scientific">Daphnia magna</name>
    <dbReference type="NCBI Taxonomy" id="35525"/>
    <lineage>
        <taxon>Eukaryota</taxon>
        <taxon>Metazoa</taxon>
        <taxon>Ecdysozoa</taxon>
        <taxon>Arthropoda</taxon>
        <taxon>Crustacea</taxon>
        <taxon>Branchiopoda</taxon>
        <taxon>Diplostraca</taxon>
        <taxon>Cladocera</taxon>
        <taxon>Anomopoda</taxon>
        <taxon>Daphniidae</taxon>
        <taxon>Daphnia</taxon>
    </lineage>
</organism>
<feature type="region of interest" description="Disordered" evidence="7">
    <location>
        <begin position="629"/>
        <end position="653"/>
    </location>
</feature>
<dbReference type="SUPFAM" id="SSF55486">
    <property type="entry name" value="Metalloproteases ('zincins'), catalytic domain"/>
    <property type="match status" value="1"/>
</dbReference>
<evidence type="ECO:0000256" key="3">
    <source>
        <dbReference type="ARBA" id="ARBA00023157"/>
    </source>
</evidence>
<dbReference type="Gene3D" id="1.10.1370.30">
    <property type="match status" value="1"/>
</dbReference>
<dbReference type="EMBL" id="JAOYFB010000003">
    <property type="protein sequence ID" value="KAK4012025.1"/>
    <property type="molecule type" value="Genomic_DNA"/>
</dbReference>
<keyword evidence="6" id="KW-0479">Metal-binding</keyword>
<evidence type="ECO:0000313" key="10">
    <source>
        <dbReference type="Proteomes" id="UP001234178"/>
    </source>
</evidence>
<accession>A0ABQ9ZHI5</accession>
<evidence type="ECO:0000256" key="7">
    <source>
        <dbReference type="SAM" id="MobiDB-lite"/>
    </source>
</evidence>
<dbReference type="PANTHER" id="PTHR10514">
    <property type="entry name" value="ANGIOTENSIN-CONVERTING ENZYME"/>
    <property type="match status" value="1"/>
</dbReference>
<evidence type="ECO:0000256" key="2">
    <source>
        <dbReference type="ARBA" id="ARBA00022729"/>
    </source>
</evidence>
<keyword evidence="6" id="KW-0378">Hydrolase</keyword>
<dbReference type="InterPro" id="IPR001548">
    <property type="entry name" value="Peptidase_M2"/>
</dbReference>
<name>A0ABQ9ZHI5_9CRUS</name>
<comment type="cofactor">
    <cofactor evidence="6">
        <name>Zn(2+)</name>
        <dbReference type="ChEBI" id="CHEBI:29105"/>
    </cofactor>
    <text evidence="6">Binds 1 zinc ion per subunit.</text>
</comment>